<dbReference type="GO" id="GO:0016740">
    <property type="term" value="F:transferase activity"/>
    <property type="evidence" value="ECO:0007669"/>
    <property type="project" value="UniProtKB-KW"/>
</dbReference>
<dbReference type="InterPro" id="IPR051227">
    <property type="entry name" value="CS_glycosyltransferase"/>
</dbReference>
<proteinExistence type="inferred from homology"/>
<organism evidence="10 11">
    <name type="scientific">Heterodera trifolii</name>
    <dbReference type="NCBI Taxonomy" id="157864"/>
    <lineage>
        <taxon>Eukaryota</taxon>
        <taxon>Metazoa</taxon>
        <taxon>Ecdysozoa</taxon>
        <taxon>Nematoda</taxon>
        <taxon>Chromadorea</taxon>
        <taxon>Rhabditida</taxon>
        <taxon>Tylenchina</taxon>
        <taxon>Tylenchomorpha</taxon>
        <taxon>Tylenchoidea</taxon>
        <taxon>Heteroderidae</taxon>
        <taxon>Heteroderinae</taxon>
        <taxon>Heterodera</taxon>
    </lineage>
</organism>
<dbReference type="PANTHER" id="PTHR12369">
    <property type="entry name" value="CHONDROITIN SYNTHASE"/>
    <property type="match status" value="1"/>
</dbReference>
<sequence>MPFQSHRLMGPFAGGQTKKKCGIFRLPTIRLRSPLPLVIAFGFLIGFLIPYYTLLFDAGGFGIAWEGAVPLAGDNDACDGIGGTDVQNAEHWERRIIGSGDTIGTDQQQQQSIKLIRARFAAAELGIRRRLLLLPLVRSPVGISLHRWVLSSHFDTPTASVRAVVDTALVDPANFGDAVDTIQLRPGAHVPTHVQLLNAIANQTLQHSFDWFFLFSERTFVNPFRLWHTIDHLRWNVPLAFGHNRRAGGAGGGSADDDASADLCAVEGGILLSNSAMRLLVDGRNLCRSIVAPSASLSSSPDEFALAKCILLATNLSCHPSAQRVDHLWWQQMPTTDQQQQQQQQRTVPDNNNYPTLPLHDQIAHLATHWPNFNHSLTVSPLLSELDVRALLEHFVHVQIGQLDTDIDGIERQLEAEFDETERGWPIGFVGTAGHQPVPNRFQAPVWQLFIADGTNLLFGNDPDRNVEHADQALRDELALIIELAKQKAEAASGGGATAELISGGHFKAGRVRQGYRRFDPEKGMEYMVDLEEKQEEEEKHRQRRLVRVQLARPFHSTTVLDKVPFVKEDSDITIVVPVESVDQALSVRALLRRQLLLCTASSPAAAARLGSSTHRQIRFIITARSIEAALVRILGANLAEMERKCKHSFNTDSALLLLQPATNADNKMPIEIVAIDTAIDRYGQETLFLLLSPFADFQRDFLDRVRVNTIRHFQVFFPVPFAEFNPFVSGLSQPASASSPADIGDFIIHKDRGRFDTDEFGVAAIHGTDYATIRARFSAMATMPSNDASSAFVGLYQMFHNTSAHHHQLHLMRPIDPSLRIRYHPRGVCPAAERKNAEDDDDRGCARARAERMGTRAQLARLIFANN</sequence>
<evidence type="ECO:0000256" key="5">
    <source>
        <dbReference type="ARBA" id="ARBA00022968"/>
    </source>
</evidence>
<keyword evidence="4 9" id="KW-0812">Transmembrane</keyword>
<comment type="similarity">
    <text evidence="2 9">Belongs to the chondroitin N-acetylgalactosaminyltransferase family.</text>
</comment>
<dbReference type="AlphaFoldDB" id="A0ABD2LRI1"/>
<keyword evidence="6 9" id="KW-1133">Transmembrane helix</keyword>
<keyword evidence="7 9" id="KW-0333">Golgi apparatus</keyword>
<evidence type="ECO:0000313" key="11">
    <source>
        <dbReference type="Proteomes" id="UP001620626"/>
    </source>
</evidence>
<evidence type="ECO:0000256" key="8">
    <source>
        <dbReference type="ARBA" id="ARBA00023136"/>
    </source>
</evidence>
<evidence type="ECO:0000256" key="3">
    <source>
        <dbReference type="ARBA" id="ARBA00022679"/>
    </source>
</evidence>
<keyword evidence="11" id="KW-1185">Reference proteome</keyword>
<dbReference type="GO" id="GO:0032580">
    <property type="term" value="C:Golgi cisterna membrane"/>
    <property type="evidence" value="ECO:0007669"/>
    <property type="project" value="UniProtKB-SubCell"/>
</dbReference>
<dbReference type="EMBL" id="JBICBT010000306">
    <property type="protein sequence ID" value="KAL3117842.1"/>
    <property type="molecule type" value="Genomic_DNA"/>
</dbReference>
<comment type="caution">
    <text evidence="10">The sequence shown here is derived from an EMBL/GenBank/DDBJ whole genome shotgun (WGS) entry which is preliminary data.</text>
</comment>
<dbReference type="InterPro" id="IPR008428">
    <property type="entry name" value="Chond_GalNAc"/>
</dbReference>
<keyword evidence="3 9" id="KW-0808">Transferase</keyword>
<evidence type="ECO:0000256" key="9">
    <source>
        <dbReference type="RuleBase" id="RU364016"/>
    </source>
</evidence>
<reference evidence="10 11" key="1">
    <citation type="submission" date="2024-10" db="EMBL/GenBank/DDBJ databases">
        <authorList>
            <person name="Kim D."/>
        </authorList>
    </citation>
    <scope>NUCLEOTIDE SEQUENCE [LARGE SCALE GENOMIC DNA]</scope>
    <source>
        <strain evidence="10">BH-2024</strain>
    </source>
</reference>
<dbReference type="PANTHER" id="PTHR12369:SF13">
    <property type="entry name" value="HEXOSYLTRANSFERASE"/>
    <property type="match status" value="1"/>
</dbReference>
<gene>
    <name evidence="10" type="ORF">niasHT_001433</name>
</gene>
<keyword evidence="5 9" id="KW-0735">Signal-anchor</keyword>
<keyword evidence="8 9" id="KW-0472">Membrane</keyword>
<accession>A0ABD2LRI1</accession>
<evidence type="ECO:0000256" key="4">
    <source>
        <dbReference type="ARBA" id="ARBA00022692"/>
    </source>
</evidence>
<comment type="subcellular location">
    <subcellularLocation>
        <location evidence="1 9">Golgi apparatus</location>
        <location evidence="1 9">Golgi stack membrane</location>
        <topology evidence="1 9">Single-pass type II membrane protein</topology>
    </subcellularLocation>
</comment>
<evidence type="ECO:0000256" key="6">
    <source>
        <dbReference type="ARBA" id="ARBA00022989"/>
    </source>
</evidence>
<feature type="transmembrane region" description="Helical" evidence="9">
    <location>
        <begin position="35"/>
        <end position="54"/>
    </location>
</feature>
<dbReference type="Gene3D" id="3.90.550.50">
    <property type="match status" value="1"/>
</dbReference>
<evidence type="ECO:0000256" key="7">
    <source>
        <dbReference type="ARBA" id="ARBA00023034"/>
    </source>
</evidence>
<dbReference type="EC" id="2.4.1.-" evidence="9"/>
<evidence type="ECO:0000256" key="2">
    <source>
        <dbReference type="ARBA" id="ARBA00009239"/>
    </source>
</evidence>
<evidence type="ECO:0000256" key="1">
    <source>
        <dbReference type="ARBA" id="ARBA00004447"/>
    </source>
</evidence>
<protein>
    <recommendedName>
        <fullName evidence="9">Hexosyltransferase</fullName>
        <ecNumber evidence="9">2.4.1.-</ecNumber>
    </recommendedName>
</protein>
<dbReference type="Proteomes" id="UP001620626">
    <property type="component" value="Unassembled WGS sequence"/>
</dbReference>
<evidence type="ECO:0000313" key="10">
    <source>
        <dbReference type="EMBL" id="KAL3117842.1"/>
    </source>
</evidence>
<name>A0ABD2LRI1_9BILA</name>
<dbReference type="Pfam" id="PF05679">
    <property type="entry name" value="CHGN"/>
    <property type="match status" value="1"/>
</dbReference>